<dbReference type="OrthoDB" id="162071at2"/>
<dbReference type="Proteomes" id="UP000287352">
    <property type="component" value="Unassembled WGS sequence"/>
</dbReference>
<reference evidence="3" key="1">
    <citation type="submission" date="2018-12" db="EMBL/GenBank/DDBJ databases">
        <title>Tengunoibacter tsumagoiensis gen. nov., sp. nov., Dictyobacter kobayashii sp. nov., D. alpinus sp. nov., and D. joshuensis sp. nov. and description of Dictyobacteraceae fam. nov. within the order Ktedonobacterales isolated from Tengu-no-mugimeshi.</title>
        <authorList>
            <person name="Wang C.M."/>
            <person name="Zheng Y."/>
            <person name="Sakai Y."/>
            <person name="Toyoda A."/>
            <person name="Minakuchi Y."/>
            <person name="Abe K."/>
            <person name="Yokota A."/>
            <person name="Yabe S."/>
        </authorList>
    </citation>
    <scope>NUCLEOTIDE SEQUENCE [LARGE SCALE GENOMIC DNA]</scope>
    <source>
        <strain evidence="3">Uno3</strain>
    </source>
</reference>
<dbReference type="EMBL" id="BIFR01000001">
    <property type="protein sequence ID" value="GCE10550.1"/>
    <property type="molecule type" value="Genomic_DNA"/>
</dbReference>
<dbReference type="AlphaFoldDB" id="A0A401ZUZ0"/>
<accession>A0A401ZUZ0</accession>
<evidence type="ECO:0000313" key="2">
    <source>
        <dbReference type="EMBL" id="GCE10550.1"/>
    </source>
</evidence>
<name>A0A401ZUZ0_9CHLR</name>
<evidence type="ECO:0000256" key="1">
    <source>
        <dbReference type="SAM" id="Phobius"/>
    </source>
</evidence>
<keyword evidence="3" id="KW-1185">Reference proteome</keyword>
<proteinExistence type="predicted"/>
<feature type="transmembrane region" description="Helical" evidence="1">
    <location>
        <begin position="45"/>
        <end position="64"/>
    </location>
</feature>
<sequence>MVQESAQKMAYPRRLEHVKRLDIFFHGFKTLKLVGRLLGDGRVPLLRKVLFLGSIAGLLVLLLFPDALGEVVLSTIVPVIGTVAGVPIDAGFDWAAFALVVVSLLRFFPAEMVSEHYRSVFHK</sequence>
<keyword evidence="1" id="KW-0472">Membrane</keyword>
<evidence type="ECO:0000313" key="3">
    <source>
        <dbReference type="Proteomes" id="UP000287352"/>
    </source>
</evidence>
<comment type="caution">
    <text evidence="2">The sequence shown here is derived from an EMBL/GenBank/DDBJ whole genome shotgun (WGS) entry which is preliminary data.</text>
</comment>
<feature type="transmembrane region" description="Helical" evidence="1">
    <location>
        <begin position="94"/>
        <end position="113"/>
    </location>
</feature>
<dbReference type="RefSeq" id="WP_126578145.1">
    <property type="nucleotide sequence ID" value="NZ_BIFR01000001.1"/>
</dbReference>
<organism evidence="2 3">
    <name type="scientific">Tengunoibacter tsumagoiensis</name>
    <dbReference type="NCBI Taxonomy" id="2014871"/>
    <lineage>
        <taxon>Bacteria</taxon>
        <taxon>Bacillati</taxon>
        <taxon>Chloroflexota</taxon>
        <taxon>Ktedonobacteria</taxon>
        <taxon>Ktedonobacterales</taxon>
        <taxon>Dictyobacteraceae</taxon>
        <taxon>Tengunoibacter</taxon>
    </lineage>
</organism>
<protein>
    <submittedName>
        <fullName evidence="2">Uncharacterized protein</fullName>
    </submittedName>
</protein>
<keyword evidence="1" id="KW-0812">Transmembrane</keyword>
<keyword evidence="1" id="KW-1133">Transmembrane helix</keyword>
<gene>
    <name evidence="2" type="ORF">KTT_04090</name>
</gene>